<feature type="domain" description="HPr kinase/phosphorylase C-terminal" evidence="16">
    <location>
        <begin position="160"/>
        <end position="329"/>
    </location>
</feature>
<evidence type="ECO:0000256" key="12">
    <source>
        <dbReference type="ARBA" id="ARBA00023268"/>
    </source>
</evidence>
<dbReference type="GO" id="GO:0006109">
    <property type="term" value="P:regulation of carbohydrate metabolic process"/>
    <property type="evidence" value="ECO:0007669"/>
    <property type="project" value="UniProtKB-UniRule"/>
</dbReference>
<reference evidence="17" key="1">
    <citation type="submission" date="2022-08" db="EMBL/GenBank/DDBJ databases">
        <title>Genomic Encyclopedia of Type Strains, Phase III (KMG-III): the genomes of soil and plant-associated and newly described type strains.</title>
        <authorList>
            <person name="Whitman W."/>
        </authorList>
    </citation>
    <scope>NUCLEOTIDE SEQUENCE</scope>
    <source>
        <strain evidence="17">HMT 1</strain>
    </source>
</reference>
<dbReference type="RefSeq" id="WP_259056702.1">
    <property type="nucleotide sequence ID" value="NZ_JANUCT010000017.1"/>
</dbReference>
<keyword evidence="18" id="KW-1185">Reference proteome</keyword>
<dbReference type="InterPro" id="IPR028979">
    <property type="entry name" value="Ser_kin/Pase_Hpr-like_N_sf"/>
</dbReference>
<dbReference type="GO" id="GO:0004712">
    <property type="term" value="F:protein serine/threonine/tyrosine kinase activity"/>
    <property type="evidence" value="ECO:0007669"/>
    <property type="project" value="UniProtKB-UniRule"/>
</dbReference>
<dbReference type="PANTHER" id="PTHR30305:SF1">
    <property type="entry name" value="HPR KINASE_PHOSPHORYLASE"/>
    <property type="match status" value="1"/>
</dbReference>
<protein>
    <recommendedName>
        <fullName evidence="14">HPr kinase/phosphorylase</fullName>
        <shortName evidence="14">HPrK/P</shortName>
        <ecNumber evidence="14">2.7.11.-</ecNumber>
        <ecNumber evidence="14">2.7.4.-</ecNumber>
    </recommendedName>
    <alternativeName>
        <fullName evidence="14">HPr(Ser) kinase/phosphorylase</fullName>
    </alternativeName>
</protein>
<evidence type="ECO:0000313" key="17">
    <source>
        <dbReference type="EMBL" id="MCS3904211.1"/>
    </source>
</evidence>
<dbReference type="Pfam" id="PF02603">
    <property type="entry name" value="Hpr_kinase_N"/>
    <property type="match status" value="1"/>
</dbReference>
<comment type="subunit">
    <text evidence="4 14">Homohexamer.</text>
</comment>
<evidence type="ECO:0000256" key="6">
    <source>
        <dbReference type="ARBA" id="ARBA00022679"/>
    </source>
</evidence>
<feature type="region of interest" description="Important for the catalytic mechanism of both phosphorylation and dephosphorylation" evidence="14">
    <location>
        <begin position="230"/>
        <end position="239"/>
    </location>
</feature>
<evidence type="ECO:0000256" key="10">
    <source>
        <dbReference type="ARBA" id="ARBA00022840"/>
    </source>
</evidence>
<evidence type="ECO:0000256" key="2">
    <source>
        <dbReference type="ARBA" id="ARBA00001946"/>
    </source>
</evidence>
<dbReference type="GO" id="GO:0000287">
    <property type="term" value="F:magnesium ion binding"/>
    <property type="evidence" value="ECO:0007669"/>
    <property type="project" value="UniProtKB-UniRule"/>
</dbReference>
<feature type="region of interest" description="Important for the catalytic mechanism of dephosphorylation" evidence="14">
    <location>
        <begin position="295"/>
        <end position="300"/>
    </location>
</feature>
<gene>
    <name evidence="14" type="primary">hprK</name>
    <name evidence="17" type="ORF">J2T55_002246</name>
</gene>
<dbReference type="EC" id="2.7.11.-" evidence="14"/>
<comment type="domain">
    <text evidence="14">The Walker A ATP-binding motif also binds Pi and PPi.</text>
</comment>
<keyword evidence="8 14" id="KW-0547">Nucleotide-binding</keyword>
<dbReference type="FunFam" id="3.40.50.300:FF:000174">
    <property type="entry name" value="HPr kinase/phosphorylase"/>
    <property type="match status" value="1"/>
</dbReference>
<dbReference type="Gene3D" id="3.40.50.300">
    <property type="entry name" value="P-loop containing nucleotide triphosphate hydrolases"/>
    <property type="match status" value="1"/>
</dbReference>
<keyword evidence="7 14" id="KW-0479">Metal-binding</keyword>
<dbReference type="NCBIfam" id="TIGR00679">
    <property type="entry name" value="hpr-ser"/>
    <property type="match status" value="1"/>
</dbReference>
<dbReference type="HAMAP" id="MF_01249">
    <property type="entry name" value="HPr_kinase"/>
    <property type="match status" value="1"/>
</dbReference>
<comment type="miscellaneous">
    <text evidence="14">Both phosphorylation and phosphorolysis are carried out by the same active site and suggest a common mechanism for both reactions.</text>
</comment>
<dbReference type="Pfam" id="PF07475">
    <property type="entry name" value="Hpr_kinase_C"/>
    <property type="match status" value="1"/>
</dbReference>
<dbReference type="EC" id="2.7.4.-" evidence="14"/>
<feature type="active site" evidence="14">
    <location>
        <position position="167"/>
    </location>
</feature>
<dbReference type="CDD" id="cd01918">
    <property type="entry name" value="HprK_C"/>
    <property type="match status" value="1"/>
</dbReference>
<dbReference type="EMBL" id="JANUCT010000017">
    <property type="protein sequence ID" value="MCS3904211.1"/>
    <property type="molecule type" value="Genomic_DNA"/>
</dbReference>
<comment type="cofactor">
    <cofactor evidence="2 14">
        <name>Mg(2+)</name>
        <dbReference type="ChEBI" id="CHEBI:18420"/>
    </cofactor>
</comment>
<organism evidence="17 18">
    <name type="scientific">Methylohalomonas lacus</name>
    <dbReference type="NCBI Taxonomy" id="398773"/>
    <lineage>
        <taxon>Bacteria</taxon>
        <taxon>Pseudomonadati</taxon>
        <taxon>Pseudomonadota</taxon>
        <taxon>Gammaproteobacteria</taxon>
        <taxon>Methylohalomonadales</taxon>
        <taxon>Methylohalomonadaceae</taxon>
        <taxon>Methylohalomonas</taxon>
    </lineage>
</organism>
<dbReference type="SUPFAM" id="SSF53795">
    <property type="entry name" value="PEP carboxykinase-like"/>
    <property type="match status" value="1"/>
</dbReference>
<feature type="binding site" evidence="14">
    <location>
        <position position="231"/>
    </location>
    <ligand>
        <name>Mg(2+)</name>
        <dbReference type="ChEBI" id="CHEBI:18420"/>
    </ligand>
</feature>
<evidence type="ECO:0000256" key="3">
    <source>
        <dbReference type="ARBA" id="ARBA00006883"/>
    </source>
</evidence>
<comment type="catalytic activity">
    <reaction evidence="13 14">
        <text>[HPr protein]-O-phospho-L-serine + phosphate + H(+) = [HPr protein]-L-serine + diphosphate</text>
        <dbReference type="Rhea" id="RHEA:46604"/>
        <dbReference type="Rhea" id="RHEA-COMP:11602"/>
        <dbReference type="Rhea" id="RHEA-COMP:11603"/>
        <dbReference type="ChEBI" id="CHEBI:15378"/>
        <dbReference type="ChEBI" id="CHEBI:29999"/>
        <dbReference type="ChEBI" id="CHEBI:33019"/>
        <dbReference type="ChEBI" id="CHEBI:43474"/>
        <dbReference type="ChEBI" id="CHEBI:83421"/>
    </reaction>
</comment>
<name>A0AAE3L2A9_9GAMM</name>
<feature type="binding site" evidence="14">
    <location>
        <position position="189"/>
    </location>
    <ligand>
        <name>Mg(2+)</name>
        <dbReference type="ChEBI" id="CHEBI:18420"/>
    </ligand>
</feature>
<keyword evidence="5 14" id="KW-0723">Serine/threonine-protein kinase</keyword>
<sequence>MTDQISVTDLFNNHAQKLMLEWAAGQEGGKRIITPEESSLRPQDYAADEFDTHGNNQGPRIKTPTNKSLVGYLNLIHPHQIQVLGKIELNYLESLRDISRQDAIRQLFSHQPACLVIAESQIPPTLLKRRCNEQSIPMFTTPLSSTKLTESLHYYLSNLFADVVVLHGVFMEVMAIGVLITGPSGIGKSELALELITRGHRLVADDAPQFSRIAPDIINGYCPELLTDFLEVRGLGIINVRELFGNNAIKGNKYLRLIIRLEPMDKDRLLKLDRLEGSYRTQRVLEVDVPEITVPVAPGRNLAVLVECAAHSHLLRMSGYNASQDFADRQRQLIQQTASK</sequence>
<dbReference type="GO" id="GO:0005524">
    <property type="term" value="F:ATP binding"/>
    <property type="evidence" value="ECO:0007669"/>
    <property type="project" value="UniProtKB-UniRule"/>
</dbReference>
<evidence type="ECO:0000256" key="7">
    <source>
        <dbReference type="ARBA" id="ARBA00022723"/>
    </source>
</evidence>
<dbReference type="Gene3D" id="3.40.1390.20">
    <property type="entry name" value="HprK N-terminal domain-like"/>
    <property type="match status" value="1"/>
</dbReference>
<keyword evidence="10 14" id="KW-0067">ATP-binding</keyword>
<evidence type="ECO:0000256" key="1">
    <source>
        <dbReference type="ARBA" id="ARBA00001120"/>
    </source>
</evidence>
<proteinExistence type="inferred from homology"/>
<comment type="similarity">
    <text evidence="3 14">Belongs to the HPrK/P family.</text>
</comment>
<feature type="active site" description="Proton acceptor; for phosphorylation activity. Proton donor; for dephosphorylation activity" evidence="14">
    <location>
        <position position="206"/>
    </location>
</feature>
<feature type="domain" description="HPr(Ser) kinase/phosphorylase N-terminal" evidence="15">
    <location>
        <begin position="59"/>
        <end position="156"/>
    </location>
</feature>
<keyword evidence="11 14" id="KW-0460">Magnesium</keyword>
<comment type="catalytic activity">
    <reaction evidence="1 14">
        <text>[HPr protein]-L-serine + ATP = [HPr protein]-O-phospho-L-serine + ADP + H(+)</text>
        <dbReference type="Rhea" id="RHEA:46600"/>
        <dbReference type="Rhea" id="RHEA-COMP:11602"/>
        <dbReference type="Rhea" id="RHEA-COMP:11603"/>
        <dbReference type="ChEBI" id="CHEBI:15378"/>
        <dbReference type="ChEBI" id="CHEBI:29999"/>
        <dbReference type="ChEBI" id="CHEBI:30616"/>
        <dbReference type="ChEBI" id="CHEBI:83421"/>
        <dbReference type="ChEBI" id="CHEBI:456216"/>
    </reaction>
</comment>
<evidence type="ECO:0000256" key="11">
    <source>
        <dbReference type="ARBA" id="ARBA00022842"/>
    </source>
</evidence>
<keyword evidence="9 14" id="KW-0418">Kinase</keyword>
<evidence type="ECO:0000256" key="13">
    <source>
        <dbReference type="ARBA" id="ARBA00047657"/>
    </source>
</evidence>
<dbReference type="InterPro" id="IPR011126">
    <property type="entry name" value="Hpr_kin/Pase_Hpr_N"/>
</dbReference>
<dbReference type="InterPro" id="IPR003755">
    <property type="entry name" value="HPr(Ser)_kin/Pase"/>
</dbReference>
<feature type="active site" evidence="14">
    <location>
        <position position="188"/>
    </location>
</feature>
<evidence type="ECO:0000256" key="4">
    <source>
        <dbReference type="ARBA" id="ARBA00011643"/>
    </source>
</evidence>
<evidence type="ECO:0000259" key="16">
    <source>
        <dbReference type="Pfam" id="PF07475"/>
    </source>
</evidence>
<dbReference type="SUPFAM" id="SSF75138">
    <property type="entry name" value="HprK N-terminal domain-like"/>
    <property type="match status" value="1"/>
</dbReference>
<evidence type="ECO:0000256" key="5">
    <source>
        <dbReference type="ARBA" id="ARBA00022527"/>
    </source>
</evidence>
<keyword evidence="6 14" id="KW-0808">Transferase</keyword>
<dbReference type="GO" id="GO:0000155">
    <property type="term" value="F:phosphorelay sensor kinase activity"/>
    <property type="evidence" value="ECO:0007669"/>
    <property type="project" value="InterPro"/>
</dbReference>
<evidence type="ECO:0000256" key="8">
    <source>
        <dbReference type="ARBA" id="ARBA00022741"/>
    </source>
</evidence>
<evidence type="ECO:0000313" key="18">
    <source>
        <dbReference type="Proteomes" id="UP001204445"/>
    </source>
</evidence>
<dbReference type="InterPro" id="IPR011104">
    <property type="entry name" value="Hpr_kin/Pase_C"/>
</dbReference>
<dbReference type="GO" id="GO:0004674">
    <property type="term" value="F:protein serine/threonine kinase activity"/>
    <property type="evidence" value="ECO:0007669"/>
    <property type="project" value="UniProtKB-KW"/>
</dbReference>
<keyword evidence="12 14" id="KW-0511">Multifunctional enzyme</keyword>
<dbReference type="Proteomes" id="UP001204445">
    <property type="component" value="Unassembled WGS sequence"/>
</dbReference>
<feature type="binding site" evidence="14">
    <location>
        <begin position="182"/>
        <end position="189"/>
    </location>
    <ligand>
        <name>ATP</name>
        <dbReference type="ChEBI" id="CHEBI:30616"/>
    </ligand>
</feature>
<accession>A0AAE3L2A9</accession>
<evidence type="ECO:0000256" key="9">
    <source>
        <dbReference type="ARBA" id="ARBA00022777"/>
    </source>
</evidence>
<comment type="caution">
    <text evidence="17">The sequence shown here is derived from an EMBL/GenBank/DDBJ whole genome shotgun (WGS) entry which is preliminary data.</text>
</comment>
<evidence type="ECO:0000256" key="14">
    <source>
        <dbReference type="HAMAP-Rule" id="MF_01249"/>
    </source>
</evidence>
<dbReference type="AlphaFoldDB" id="A0AAE3L2A9"/>
<dbReference type="PANTHER" id="PTHR30305">
    <property type="entry name" value="PROTEIN YJDM-RELATED"/>
    <property type="match status" value="1"/>
</dbReference>
<dbReference type="InterPro" id="IPR027417">
    <property type="entry name" value="P-loop_NTPase"/>
</dbReference>
<feature type="active site" evidence="14">
    <location>
        <position position="274"/>
    </location>
</feature>
<comment type="function">
    <text evidence="14">Catalyzes the ATP- as well as the pyrophosphate-dependent phosphorylation of a specific serine residue in HPr, a phosphocarrier protein of the phosphoenolpyruvate-dependent sugar phosphotransferase system (PTS). HprK/P also catalyzes the pyrophosphate-producing, inorganic phosphate-dependent dephosphorylation (phosphorolysis) of seryl-phosphorylated HPr (P-Ser-HPr).</text>
</comment>
<evidence type="ECO:0000259" key="15">
    <source>
        <dbReference type="Pfam" id="PF02603"/>
    </source>
</evidence>